<name>A0A974XHY9_9GAMM</name>
<dbReference type="EMBL" id="CP071504">
    <property type="protein sequence ID" value="QSX28720.1"/>
    <property type="molecule type" value="Genomic_DNA"/>
</dbReference>
<dbReference type="InterPro" id="IPR053824">
    <property type="entry name" value="DUF7010"/>
</dbReference>
<protein>
    <submittedName>
        <fullName evidence="2">Uncharacterized protein</fullName>
    </submittedName>
</protein>
<evidence type="ECO:0000313" key="3">
    <source>
        <dbReference type="Proteomes" id="UP000663281"/>
    </source>
</evidence>
<feature type="transmembrane region" description="Helical" evidence="1">
    <location>
        <begin position="44"/>
        <end position="65"/>
    </location>
</feature>
<feature type="transmembrane region" description="Helical" evidence="1">
    <location>
        <begin position="12"/>
        <end position="38"/>
    </location>
</feature>
<keyword evidence="1" id="KW-1133">Transmembrane helix</keyword>
<sequence>MQLKQAQSDMRYAYYGGAPGVFISSLVWGLAAVCSIWLPPMQVILVFFVGGMFIYPVAVLLTKLIGRSGSVSADNPLRLLAFENTALLIFGFPLVYAAALVHLEWFFPAMMLLIGGRYMTFGTMYGSQLYRLLGCVLALSAYALYQFAAGFTLGAIVGAAIEVAFAILLTFITAKEPPIEVSPAMPSDA</sequence>
<keyword evidence="1" id="KW-0472">Membrane</keyword>
<feature type="transmembrane region" description="Helical" evidence="1">
    <location>
        <begin position="77"/>
        <end position="99"/>
    </location>
</feature>
<feature type="transmembrane region" description="Helical" evidence="1">
    <location>
        <begin position="129"/>
        <end position="145"/>
    </location>
</feature>
<dbReference type="RefSeq" id="WP_207324091.1">
    <property type="nucleotide sequence ID" value="NZ_CP071504.1"/>
</dbReference>
<accession>A0A974XHY9</accession>
<evidence type="ECO:0000313" key="2">
    <source>
        <dbReference type="EMBL" id="QSX28720.1"/>
    </source>
</evidence>
<proteinExistence type="predicted"/>
<dbReference type="KEGG" id="scyp:JYB88_10525"/>
<evidence type="ECO:0000256" key="1">
    <source>
        <dbReference type="SAM" id="Phobius"/>
    </source>
</evidence>
<dbReference type="AlphaFoldDB" id="A0A974XHY9"/>
<feature type="transmembrane region" description="Helical" evidence="1">
    <location>
        <begin position="151"/>
        <end position="172"/>
    </location>
</feature>
<dbReference type="Pfam" id="PF22765">
    <property type="entry name" value="DUF7010"/>
    <property type="match status" value="1"/>
</dbReference>
<organism evidence="2 3">
    <name type="scientific">Shewanella cyperi</name>
    <dbReference type="NCBI Taxonomy" id="2814292"/>
    <lineage>
        <taxon>Bacteria</taxon>
        <taxon>Pseudomonadati</taxon>
        <taxon>Pseudomonadota</taxon>
        <taxon>Gammaproteobacteria</taxon>
        <taxon>Alteromonadales</taxon>
        <taxon>Shewanellaceae</taxon>
        <taxon>Shewanella</taxon>
    </lineage>
</organism>
<keyword evidence="3" id="KW-1185">Reference proteome</keyword>
<reference evidence="2 3" key="1">
    <citation type="submission" date="2021-03" db="EMBL/GenBank/DDBJ databases">
        <title>Novel species identification of genus Shewanella.</title>
        <authorList>
            <person name="Liu G."/>
            <person name="Zhang Q."/>
        </authorList>
    </citation>
    <scope>NUCLEOTIDE SEQUENCE [LARGE SCALE GENOMIC DNA]</scope>
    <source>
        <strain evidence="2 3">FJAT-53726</strain>
    </source>
</reference>
<dbReference type="Proteomes" id="UP000663281">
    <property type="component" value="Chromosome"/>
</dbReference>
<gene>
    <name evidence="2" type="ORF">JYB88_10525</name>
</gene>
<keyword evidence="1" id="KW-0812">Transmembrane</keyword>